<feature type="compositionally biased region" description="Low complexity" evidence="1">
    <location>
        <begin position="251"/>
        <end position="262"/>
    </location>
</feature>
<evidence type="ECO:0000256" key="1">
    <source>
        <dbReference type="SAM" id="MobiDB-lite"/>
    </source>
</evidence>
<dbReference type="PANTHER" id="PTHR16461">
    <property type="entry name" value="TOLL-INTERACTING PROTEIN"/>
    <property type="match status" value="1"/>
</dbReference>
<feature type="region of interest" description="Disordered" evidence="1">
    <location>
        <begin position="1"/>
        <end position="47"/>
    </location>
</feature>
<proteinExistence type="predicted"/>
<accession>A0AA38H2T6</accession>
<dbReference type="GeneID" id="77725374"/>
<evidence type="ECO:0000259" key="2">
    <source>
        <dbReference type="PROSITE" id="PS51140"/>
    </source>
</evidence>
<feature type="domain" description="CUE" evidence="2">
    <location>
        <begin position="48"/>
        <end position="91"/>
    </location>
</feature>
<protein>
    <recommendedName>
        <fullName evidence="2">CUE domain-containing protein</fullName>
    </recommendedName>
</protein>
<feature type="compositionally biased region" description="Low complexity" evidence="1">
    <location>
        <begin position="8"/>
        <end position="28"/>
    </location>
</feature>
<dbReference type="RefSeq" id="XP_052942662.1">
    <property type="nucleotide sequence ID" value="XM_053086173.1"/>
</dbReference>
<feature type="compositionally biased region" description="Gly residues" evidence="1">
    <location>
        <begin position="283"/>
        <end position="292"/>
    </location>
</feature>
<feature type="region of interest" description="Disordered" evidence="1">
    <location>
        <begin position="127"/>
        <end position="190"/>
    </location>
</feature>
<dbReference type="AlphaFoldDB" id="A0AA38H2T6"/>
<dbReference type="GO" id="GO:0006511">
    <property type="term" value="P:ubiquitin-dependent protein catabolic process"/>
    <property type="evidence" value="ECO:0007669"/>
    <property type="project" value="TreeGrafter"/>
</dbReference>
<name>A0AA38H2T6_9TREE</name>
<dbReference type="Proteomes" id="UP001164286">
    <property type="component" value="Unassembled WGS sequence"/>
</dbReference>
<dbReference type="PANTHER" id="PTHR16461:SF5">
    <property type="entry name" value="TOLL-INTERACTING PROTEIN"/>
    <property type="match status" value="1"/>
</dbReference>
<sequence length="460" mass="48536">MSTPPPTSTAAPLSPARTISPAQTTTPSYAPPTTRPPPPAPAPALNMHSDPKVAELQTMFPSVDPGVIEIVLESVSGSQDRAIEQLLSITDENFKAEEDQQVDLDAEFARSLQLEDEQSARQYADQNQGYTGGQAGHTNPGAGGLPYQARVRRNQPSQQGQAQTQAGGYGGYENERYSADNGGPPPGVGVGMLQVEEKLQKAAEVGKQTFNNLFSLAKTKYAEFQQTQAQNQSQQTQGQHGSSSGGGLWGGEQAQQSPSAAGWGRGGAGGAGSRGGVQNYGYGQQGQQGLGMGTRSESFSSESTNEREMASDPRPVIRPSSNRWTPSDTYEDPLPPGRSTPTGNRGISMNPTGRAVGSPEGRGTAKIDASKLGILPKKKVDLLSSSPNSSTTIPSQTQPKQEVNLLDDHGSSDPNPGIPGASHSVISKIPPTPPGRARGQFELEDSDDELEYTKNPFDEK</sequence>
<dbReference type="GO" id="GO:0031624">
    <property type="term" value="F:ubiquitin conjugating enzyme binding"/>
    <property type="evidence" value="ECO:0007669"/>
    <property type="project" value="TreeGrafter"/>
</dbReference>
<dbReference type="SMART" id="SM00546">
    <property type="entry name" value="CUE"/>
    <property type="match status" value="1"/>
</dbReference>
<feature type="compositionally biased region" description="Gly residues" evidence="1">
    <location>
        <begin position="263"/>
        <end position="275"/>
    </location>
</feature>
<dbReference type="Gene3D" id="1.10.8.10">
    <property type="entry name" value="DNA helicase RuvA subunit, C-terminal domain"/>
    <property type="match status" value="1"/>
</dbReference>
<dbReference type="InterPro" id="IPR009060">
    <property type="entry name" value="UBA-like_sf"/>
</dbReference>
<dbReference type="PROSITE" id="PS51140">
    <property type="entry name" value="CUE"/>
    <property type="match status" value="1"/>
</dbReference>
<dbReference type="Pfam" id="PF02845">
    <property type="entry name" value="CUE"/>
    <property type="match status" value="1"/>
</dbReference>
<dbReference type="InterPro" id="IPR003892">
    <property type="entry name" value="CUE"/>
</dbReference>
<feature type="compositionally biased region" description="Polar residues" evidence="1">
    <location>
        <begin position="339"/>
        <end position="351"/>
    </location>
</feature>
<evidence type="ECO:0000313" key="3">
    <source>
        <dbReference type="EMBL" id="KAI9632885.1"/>
    </source>
</evidence>
<evidence type="ECO:0000313" key="4">
    <source>
        <dbReference type="Proteomes" id="UP001164286"/>
    </source>
</evidence>
<reference evidence="3" key="1">
    <citation type="journal article" date="2022" name="G3 (Bethesda)">
        <title>High quality genome of the basidiomycete yeast Dioszegia hungarica PDD-24b-2 isolated from cloud water.</title>
        <authorList>
            <person name="Jarrige D."/>
            <person name="Haridas S."/>
            <person name="Bleykasten-Grosshans C."/>
            <person name="Joly M."/>
            <person name="Nadalig T."/>
            <person name="Sancelme M."/>
            <person name="Vuilleumier S."/>
            <person name="Grigoriev I.V."/>
            <person name="Amato P."/>
            <person name="Bringel F."/>
        </authorList>
    </citation>
    <scope>NUCLEOTIDE SEQUENCE</scope>
    <source>
        <strain evidence="3">PDD-24b-2</strain>
    </source>
</reference>
<dbReference type="GO" id="GO:0005737">
    <property type="term" value="C:cytoplasm"/>
    <property type="evidence" value="ECO:0007669"/>
    <property type="project" value="TreeGrafter"/>
</dbReference>
<keyword evidence="4" id="KW-1185">Reference proteome</keyword>
<feature type="compositionally biased region" description="Polar residues" evidence="1">
    <location>
        <begin position="319"/>
        <end position="328"/>
    </location>
</feature>
<dbReference type="EMBL" id="JAKWFO010000014">
    <property type="protein sequence ID" value="KAI9632885.1"/>
    <property type="molecule type" value="Genomic_DNA"/>
</dbReference>
<dbReference type="GO" id="GO:0043130">
    <property type="term" value="F:ubiquitin binding"/>
    <property type="evidence" value="ECO:0007669"/>
    <property type="project" value="InterPro"/>
</dbReference>
<feature type="compositionally biased region" description="Pro residues" evidence="1">
    <location>
        <begin position="29"/>
        <end position="42"/>
    </location>
</feature>
<feature type="compositionally biased region" description="Low complexity" evidence="1">
    <location>
        <begin position="384"/>
        <end position="401"/>
    </location>
</feature>
<dbReference type="CDD" id="cd14279">
    <property type="entry name" value="CUE"/>
    <property type="match status" value="1"/>
</dbReference>
<comment type="caution">
    <text evidence="3">The sequence shown here is derived from an EMBL/GenBank/DDBJ whole genome shotgun (WGS) entry which is preliminary data.</text>
</comment>
<gene>
    <name evidence="3" type="ORF">MKK02DRAFT_19921</name>
</gene>
<feature type="compositionally biased region" description="Low complexity" evidence="1">
    <location>
        <begin position="227"/>
        <end position="242"/>
    </location>
</feature>
<dbReference type="SUPFAM" id="SSF46934">
    <property type="entry name" value="UBA-like"/>
    <property type="match status" value="1"/>
</dbReference>
<organism evidence="3 4">
    <name type="scientific">Dioszegia hungarica</name>
    <dbReference type="NCBI Taxonomy" id="4972"/>
    <lineage>
        <taxon>Eukaryota</taxon>
        <taxon>Fungi</taxon>
        <taxon>Dikarya</taxon>
        <taxon>Basidiomycota</taxon>
        <taxon>Agaricomycotina</taxon>
        <taxon>Tremellomycetes</taxon>
        <taxon>Tremellales</taxon>
        <taxon>Bulleribasidiaceae</taxon>
        <taxon>Dioszegia</taxon>
    </lineage>
</organism>
<feature type="region of interest" description="Disordered" evidence="1">
    <location>
        <begin position="227"/>
        <end position="460"/>
    </location>
</feature>